<dbReference type="Proteomes" id="UP001153636">
    <property type="component" value="Chromosome 10"/>
</dbReference>
<keyword evidence="6" id="KW-0206">Cytoskeleton</keyword>
<evidence type="ECO:0000313" key="12">
    <source>
        <dbReference type="EMBL" id="CAH1100494.1"/>
    </source>
</evidence>
<dbReference type="SUPFAM" id="SSF55856">
    <property type="entry name" value="Cytochrome b5-like heme/steroid binding domain"/>
    <property type="match status" value="1"/>
</dbReference>
<reference evidence="12" key="1">
    <citation type="submission" date="2022-01" db="EMBL/GenBank/DDBJ databases">
        <authorList>
            <person name="King R."/>
        </authorList>
    </citation>
    <scope>NUCLEOTIDE SEQUENCE</scope>
</reference>
<sequence length="246" mass="28543">MSDEEKSEKKWPYFAPFELVTHNRPDDCWVSFLGKVFNVSQVIQLHAGERCIKPLLTMAGKDISHWFDEKTGDIQHYIHPETGCNVPYCPHGPIPDVSVPIPATDWRPLGRPPWWHDEQYQIGLLTKRVRPLRVINMICPFTREVLINVCCEDTFWTIQERYMAFNSDADCYTWRYLGENLDMNKTMAENGIPDERDKFTDLGLSQNYYVPSVSLYYNDNLKCLGSDDDKCPSIPSKIVCNTVMLH</sequence>
<keyword evidence="7" id="KW-0966">Cell projection</keyword>
<dbReference type="GO" id="GO:0046872">
    <property type="term" value="F:metal ion binding"/>
    <property type="evidence" value="ECO:0007669"/>
    <property type="project" value="UniProtKB-KW"/>
</dbReference>
<dbReference type="InterPro" id="IPR001199">
    <property type="entry name" value="Cyt_B5-like_heme/steroid-bd"/>
</dbReference>
<evidence type="ECO:0000256" key="5">
    <source>
        <dbReference type="ARBA" id="ARBA00023004"/>
    </source>
</evidence>
<comment type="subcellular location">
    <subcellularLocation>
        <location evidence="1">Cytoplasm</location>
        <location evidence="1">Cytoskeleton</location>
        <location evidence="1">Cilium axoneme</location>
    </subcellularLocation>
</comment>
<evidence type="ECO:0000256" key="9">
    <source>
        <dbReference type="ARBA" id="ARBA00040649"/>
    </source>
</evidence>
<dbReference type="PROSITE" id="PS50255">
    <property type="entry name" value="CYTOCHROME_B5_2"/>
    <property type="match status" value="1"/>
</dbReference>
<comment type="function">
    <text evidence="10">Radial spoke stalk protein that binds heme under oxidizing conditions. Required for the coordinated beating of multiple cilia maybe by functioning in a redox signaling pathway.</text>
</comment>
<dbReference type="InterPro" id="IPR036400">
    <property type="entry name" value="Cyt_B5-like_heme/steroid_sf"/>
</dbReference>
<keyword evidence="13" id="KW-1185">Reference proteome</keyword>
<dbReference type="PANTHER" id="PTHR21281:SF0">
    <property type="entry name" value="CYTOCHROME B5 DOMAIN-CONTAINING PROTEIN 1"/>
    <property type="match status" value="1"/>
</dbReference>
<evidence type="ECO:0000256" key="4">
    <source>
        <dbReference type="ARBA" id="ARBA00022723"/>
    </source>
</evidence>
<dbReference type="InterPro" id="IPR052320">
    <property type="entry name" value="Cytochrome_b5_domain"/>
</dbReference>
<name>A0A9P0CJX6_9CUCU</name>
<evidence type="ECO:0000259" key="11">
    <source>
        <dbReference type="PROSITE" id="PS50255"/>
    </source>
</evidence>
<evidence type="ECO:0000256" key="3">
    <source>
        <dbReference type="ARBA" id="ARBA00022617"/>
    </source>
</evidence>
<dbReference type="PANTHER" id="PTHR21281">
    <property type="entry name" value="CYTOCHROME B5 DOMAIN-CONTAINING PROTEIN 1"/>
    <property type="match status" value="1"/>
</dbReference>
<dbReference type="SMART" id="SM01117">
    <property type="entry name" value="Cyt-b5"/>
    <property type="match status" value="1"/>
</dbReference>
<keyword evidence="3" id="KW-0349">Heme</keyword>
<evidence type="ECO:0000256" key="7">
    <source>
        <dbReference type="ARBA" id="ARBA00023273"/>
    </source>
</evidence>
<evidence type="ECO:0000256" key="8">
    <source>
        <dbReference type="ARBA" id="ARBA00038168"/>
    </source>
</evidence>
<evidence type="ECO:0000256" key="10">
    <source>
        <dbReference type="ARBA" id="ARBA00046139"/>
    </source>
</evidence>
<gene>
    <name evidence="12" type="ORF">PSYICH_LOCUS1621</name>
</gene>
<dbReference type="GO" id="GO:0005930">
    <property type="term" value="C:axoneme"/>
    <property type="evidence" value="ECO:0007669"/>
    <property type="project" value="UniProtKB-SubCell"/>
</dbReference>
<proteinExistence type="inferred from homology"/>
<accession>A0A9P0CJX6</accession>
<dbReference type="AlphaFoldDB" id="A0A9P0CJX6"/>
<dbReference type="Gene3D" id="3.10.120.10">
    <property type="entry name" value="Cytochrome b5-like heme/steroid binding domain"/>
    <property type="match status" value="1"/>
</dbReference>
<evidence type="ECO:0000256" key="6">
    <source>
        <dbReference type="ARBA" id="ARBA00023212"/>
    </source>
</evidence>
<dbReference type="EMBL" id="OV651822">
    <property type="protein sequence ID" value="CAH1100494.1"/>
    <property type="molecule type" value="Genomic_DNA"/>
</dbReference>
<keyword evidence="5" id="KW-0408">Iron</keyword>
<comment type="similarity">
    <text evidence="8">Belongs to the cytochrome b5 family.</text>
</comment>
<evidence type="ECO:0000256" key="2">
    <source>
        <dbReference type="ARBA" id="ARBA00022490"/>
    </source>
</evidence>
<keyword evidence="4" id="KW-0479">Metal-binding</keyword>
<protein>
    <recommendedName>
        <fullName evidence="9">Cytochrome b5 domain-containing protein 1</fullName>
    </recommendedName>
</protein>
<evidence type="ECO:0000256" key="1">
    <source>
        <dbReference type="ARBA" id="ARBA00004430"/>
    </source>
</evidence>
<dbReference type="Pfam" id="PF00173">
    <property type="entry name" value="Cyt-b5"/>
    <property type="match status" value="1"/>
</dbReference>
<feature type="domain" description="Cytochrome b5 heme-binding" evidence="11">
    <location>
        <begin position="11"/>
        <end position="76"/>
    </location>
</feature>
<evidence type="ECO:0000313" key="13">
    <source>
        <dbReference type="Proteomes" id="UP001153636"/>
    </source>
</evidence>
<dbReference type="OrthoDB" id="260091at2759"/>
<keyword evidence="2" id="KW-0963">Cytoplasm</keyword>
<organism evidence="12 13">
    <name type="scientific">Psylliodes chrysocephalus</name>
    <dbReference type="NCBI Taxonomy" id="3402493"/>
    <lineage>
        <taxon>Eukaryota</taxon>
        <taxon>Metazoa</taxon>
        <taxon>Ecdysozoa</taxon>
        <taxon>Arthropoda</taxon>
        <taxon>Hexapoda</taxon>
        <taxon>Insecta</taxon>
        <taxon>Pterygota</taxon>
        <taxon>Neoptera</taxon>
        <taxon>Endopterygota</taxon>
        <taxon>Coleoptera</taxon>
        <taxon>Polyphaga</taxon>
        <taxon>Cucujiformia</taxon>
        <taxon>Chrysomeloidea</taxon>
        <taxon>Chrysomelidae</taxon>
        <taxon>Galerucinae</taxon>
        <taxon>Alticini</taxon>
        <taxon>Psylliodes</taxon>
    </lineage>
</organism>